<evidence type="ECO:0000256" key="1">
    <source>
        <dbReference type="SAM" id="MobiDB-lite"/>
    </source>
</evidence>
<dbReference type="Proteomes" id="UP000886595">
    <property type="component" value="Unassembled WGS sequence"/>
</dbReference>
<accession>A0A8X7QJ55</accession>
<feature type="region of interest" description="Disordered" evidence="1">
    <location>
        <begin position="33"/>
        <end position="69"/>
    </location>
</feature>
<reference evidence="2 3" key="1">
    <citation type="submission" date="2020-02" db="EMBL/GenBank/DDBJ databases">
        <authorList>
            <person name="Ma Q."/>
            <person name="Huang Y."/>
            <person name="Song X."/>
            <person name="Pei D."/>
        </authorList>
    </citation>
    <scope>NUCLEOTIDE SEQUENCE [LARGE SCALE GENOMIC DNA]</scope>
    <source>
        <strain evidence="2">Sxm20200214</strain>
        <tissue evidence="2">Leaf</tissue>
    </source>
</reference>
<evidence type="ECO:0000313" key="3">
    <source>
        <dbReference type="Proteomes" id="UP000886595"/>
    </source>
</evidence>
<feature type="compositionally biased region" description="Basic residues" evidence="1">
    <location>
        <begin position="50"/>
        <end position="69"/>
    </location>
</feature>
<comment type="caution">
    <text evidence="2">The sequence shown here is derived from an EMBL/GenBank/DDBJ whole genome shotgun (WGS) entry which is preliminary data.</text>
</comment>
<dbReference type="AlphaFoldDB" id="A0A8X7QJ55"/>
<protein>
    <submittedName>
        <fullName evidence="2">Uncharacterized protein</fullName>
    </submittedName>
</protein>
<proteinExistence type="predicted"/>
<name>A0A8X7QJ55_BRACI</name>
<keyword evidence="3" id="KW-1185">Reference proteome</keyword>
<organism evidence="2 3">
    <name type="scientific">Brassica carinata</name>
    <name type="common">Ethiopian mustard</name>
    <name type="synonym">Abyssinian cabbage</name>
    <dbReference type="NCBI Taxonomy" id="52824"/>
    <lineage>
        <taxon>Eukaryota</taxon>
        <taxon>Viridiplantae</taxon>
        <taxon>Streptophyta</taxon>
        <taxon>Embryophyta</taxon>
        <taxon>Tracheophyta</taxon>
        <taxon>Spermatophyta</taxon>
        <taxon>Magnoliopsida</taxon>
        <taxon>eudicotyledons</taxon>
        <taxon>Gunneridae</taxon>
        <taxon>Pentapetalae</taxon>
        <taxon>rosids</taxon>
        <taxon>malvids</taxon>
        <taxon>Brassicales</taxon>
        <taxon>Brassicaceae</taxon>
        <taxon>Brassiceae</taxon>
        <taxon>Brassica</taxon>
    </lineage>
</organism>
<sequence length="69" mass="8546">MPPRPARIKRHRHFDRIPKRASTRFRHLRNLYKDELPPPPLSEKQSLNMCKKRQPHHRRRNKTNHHGRM</sequence>
<evidence type="ECO:0000313" key="2">
    <source>
        <dbReference type="EMBL" id="KAG2271339.1"/>
    </source>
</evidence>
<dbReference type="EMBL" id="JAAMPC010000013">
    <property type="protein sequence ID" value="KAG2271339.1"/>
    <property type="molecule type" value="Genomic_DNA"/>
</dbReference>
<gene>
    <name evidence="2" type="ORF">Bca52824_065894</name>
</gene>